<dbReference type="EMBL" id="CVRS01000068">
    <property type="protein sequence ID" value="CRL37770.1"/>
    <property type="molecule type" value="Genomic_DNA"/>
</dbReference>
<evidence type="ECO:0000313" key="5">
    <source>
        <dbReference type="Proteomes" id="UP000049828"/>
    </source>
</evidence>
<reference evidence="2" key="2">
    <citation type="submission" date="2015-05" db="EMBL/GenBank/DDBJ databases">
        <authorList>
            <person name="Wang D.B."/>
            <person name="Wang M."/>
        </authorList>
    </citation>
    <scope>NUCLEOTIDE SEQUENCE [LARGE SCALE GENOMIC DNA]</scope>
    <source>
        <strain evidence="2">L1-83</strain>
    </source>
</reference>
<dbReference type="Proteomes" id="UP000095395">
    <property type="component" value="Unassembled WGS sequence"/>
</dbReference>
<gene>
    <name evidence="4" type="ORF">ERS852392_01169</name>
    <name evidence="3" type="ORF">ERS852444_01204</name>
    <name evidence="2" type="ORF">RIL183_20941</name>
</gene>
<dbReference type="EMBL" id="CYXX01000007">
    <property type="protein sequence ID" value="CUM94799.1"/>
    <property type="molecule type" value="Genomic_DNA"/>
</dbReference>
<dbReference type="Proteomes" id="UP000049828">
    <property type="component" value="Unassembled WGS sequence"/>
</dbReference>
<organism evidence="2 5">
    <name type="scientific">Roseburia inulinivorans</name>
    <dbReference type="NCBI Taxonomy" id="360807"/>
    <lineage>
        <taxon>Bacteria</taxon>
        <taxon>Bacillati</taxon>
        <taxon>Bacillota</taxon>
        <taxon>Clostridia</taxon>
        <taxon>Lachnospirales</taxon>
        <taxon>Lachnospiraceae</taxon>
        <taxon>Roseburia</taxon>
    </lineage>
</organism>
<name>A0A0M6WNV4_9FIRM</name>
<proteinExistence type="predicted"/>
<evidence type="ECO:0000313" key="7">
    <source>
        <dbReference type="Proteomes" id="UP000095453"/>
    </source>
</evidence>
<dbReference type="EMBL" id="CYYR01000006">
    <property type="protein sequence ID" value="CUN71694.1"/>
    <property type="molecule type" value="Genomic_DNA"/>
</dbReference>
<evidence type="ECO:0000313" key="6">
    <source>
        <dbReference type="Proteomes" id="UP000095395"/>
    </source>
</evidence>
<reference evidence="5" key="1">
    <citation type="submission" date="2015-05" db="EMBL/GenBank/DDBJ databases">
        <authorList>
            <consortium name="Pathogen Informatics"/>
        </authorList>
    </citation>
    <scope>NUCLEOTIDE SEQUENCE [LARGE SCALE GENOMIC DNA]</scope>
    <source>
        <strain evidence="4 6">2789STDY5608835</strain>
        <strain evidence="3 7">2789STDY5608887</strain>
        <strain evidence="5">L1-83</strain>
    </source>
</reference>
<dbReference type="InterPro" id="IPR045525">
    <property type="entry name" value="DUF6472"/>
</dbReference>
<protein>
    <recommendedName>
        <fullName evidence="1">DUF6472 domain-containing protein</fullName>
    </recommendedName>
</protein>
<dbReference type="RefSeq" id="WP_021922640.1">
    <property type="nucleotide sequence ID" value="NZ_CABJFX010000045.1"/>
</dbReference>
<dbReference type="AlphaFoldDB" id="A0A0M6WNV4"/>
<evidence type="ECO:0000313" key="2">
    <source>
        <dbReference type="EMBL" id="CRL37770.1"/>
    </source>
</evidence>
<evidence type="ECO:0000313" key="4">
    <source>
        <dbReference type="EMBL" id="CUN71694.1"/>
    </source>
</evidence>
<dbReference type="Pfam" id="PF20076">
    <property type="entry name" value="DUF6472"/>
    <property type="match status" value="1"/>
</dbReference>
<accession>A0A0M6WNV4</accession>
<dbReference type="STRING" id="360807.ERS852392_01169"/>
<evidence type="ECO:0000259" key="1">
    <source>
        <dbReference type="Pfam" id="PF20076"/>
    </source>
</evidence>
<keyword evidence="5" id="KW-1185">Reference proteome</keyword>
<feature type="domain" description="DUF6472" evidence="1">
    <location>
        <begin position="2"/>
        <end position="57"/>
    </location>
</feature>
<sequence length="57" mass="6851">MANCDSCVYNVYDDDDECYYCEVDMDEDDAARLMQGHYKECPYYQNDDEYAVVRHQM</sequence>
<evidence type="ECO:0000313" key="3">
    <source>
        <dbReference type="EMBL" id="CUM94799.1"/>
    </source>
</evidence>
<dbReference type="Proteomes" id="UP000095453">
    <property type="component" value="Unassembled WGS sequence"/>
</dbReference>